<dbReference type="Gene3D" id="3.40.630.30">
    <property type="match status" value="1"/>
</dbReference>
<dbReference type="EMBL" id="AZEE01000027">
    <property type="protein sequence ID" value="KRK98635.1"/>
    <property type="molecule type" value="Genomic_DNA"/>
</dbReference>
<reference evidence="4 5" key="1">
    <citation type="journal article" date="2015" name="Genome Announc.">
        <title>Expanding the biotechnology potential of lactobacilli through comparative genomics of 213 strains and associated genera.</title>
        <authorList>
            <person name="Sun Z."/>
            <person name="Harris H.M."/>
            <person name="McCann A."/>
            <person name="Guo C."/>
            <person name="Argimon S."/>
            <person name="Zhang W."/>
            <person name="Yang X."/>
            <person name="Jeffery I.B."/>
            <person name="Cooney J.C."/>
            <person name="Kagawa T.F."/>
            <person name="Liu W."/>
            <person name="Song Y."/>
            <person name="Salvetti E."/>
            <person name="Wrobel A."/>
            <person name="Rasinkangas P."/>
            <person name="Parkhill J."/>
            <person name="Rea M.C."/>
            <person name="O'Sullivan O."/>
            <person name="Ritari J."/>
            <person name="Douillard F.P."/>
            <person name="Paul Ross R."/>
            <person name="Yang R."/>
            <person name="Briner A.E."/>
            <person name="Felis G.E."/>
            <person name="de Vos W.M."/>
            <person name="Barrangou R."/>
            <person name="Klaenhammer T.R."/>
            <person name="Caufield P.W."/>
            <person name="Cui Y."/>
            <person name="Zhang H."/>
            <person name="O'Toole P.W."/>
        </authorList>
    </citation>
    <scope>NUCLEOTIDE SEQUENCE [LARGE SCALE GENOMIC DNA]</scope>
    <source>
        <strain evidence="4 5">DSM 19909</strain>
    </source>
</reference>
<sequence length="183" mass="20016">MITIRSAKPTDARQIAKILMVIFDQMGITELPPADLETRVAQCFADQVFLGEIAETLVAETSGTVVGVAFSYHADQESAVGAHWNSAFTDVSMQVHPESETLPGEWYLELLATAPATRGQGVGAKLLAATKSLAEQYGAETLALNVDLVNPRAEKLYRRQGYQLAGEMTILGHRYRHLELKLD</sequence>
<dbReference type="PROSITE" id="PS51186">
    <property type="entry name" value="GNAT"/>
    <property type="match status" value="1"/>
</dbReference>
<name>A0A0R1LS85_9LACO</name>
<dbReference type="PANTHER" id="PTHR43877">
    <property type="entry name" value="AMINOALKYLPHOSPHONATE N-ACETYLTRANSFERASE-RELATED-RELATED"/>
    <property type="match status" value="1"/>
</dbReference>
<comment type="caution">
    <text evidence="4">The sequence shown here is derived from an EMBL/GenBank/DDBJ whole genome shotgun (WGS) entry which is preliminary data.</text>
</comment>
<keyword evidence="5" id="KW-1185">Reference proteome</keyword>
<dbReference type="GO" id="GO:0016747">
    <property type="term" value="F:acyltransferase activity, transferring groups other than amino-acyl groups"/>
    <property type="evidence" value="ECO:0007669"/>
    <property type="project" value="InterPro"/>
</dbReference>
<dbReference type="OrthoDB" id="5319888at2"/>
<evidence type="ECO:0000256" key="1">
    <source>
        <dbReference type="ARBA" id="ARBA00022679"/>
    </source>
</evidence>
<dbReference type="Pfam" id="PF00583">
    <property type="entry name" value="Acetyltransf_1"/>
    <property type="match status" value="1"/>
</dbReference>
<protein>
    <recommendedName>
        <fullName evidence="3">N-acetyltransferase domain-containing protein</fullName>
    </recommendedName>
</protein>
<feature type="domain" description="N-acetyltransferase" evidence="3">
    <location>
        <begin position="2"/>
        <end position="183"/>
    </location>
</feature>
<evidence type="ECO:0000259" key="3">
    <source>
        <dbReference type="PROSITE" id="PS51186"/>
    </source>
</evidence>
<dbReference type="PATRIC" id="fig|1423776.4.peg.371"/>
<dbReference type="CDD" id="cd04301">
    <property type="entry name" value="NAT_SF"/>
    <property type="match status" value="1"/>
</dbReference>
<proteinExistence type="predicted"/>
<evidence type="ECO:0000256" key="2">
    <source>
        <dbReference type="ARBA" id="ARBA00023315"/>
    </source>
</evidence>
<dbReference type="RefSeq" id="WP_082603106.1">
    <property type="nucleotide sequence ID" value="NZ_AZEE01000027.1"/>
</dbReference>
<dbReference type="InterPro" id="IPR000182">
    <property type="entry name" value="GNAT_dom"/>
</dbReference>
<keyword evidence="1" id="KW-0808">Transferase</keyword>
<dbReference type="STRING" id="1423776.FD04_GL000369"/>
<dbReference type="SUPFAM" id="SSF55729">
    <property type="entry name" value="Acyl-CoA N-acyltransferases (Nat)"/>
    <property type="match status" value="1"/>
</dbReference>
<organism evidence="4 5">
    <name type="scientific">Secundilactobacillus odoratitofui DSM 19909 = JCM 15043</name>
    <dbReference type="NCBI Taxonomy" id="1423776"/>
    <lineage>
        <taxon>Bacteria</taxon>
        <taxon>Bacillati</taxon>
        <taxon>Bacillota</taxon>
        <taxon>Bacilli</taxon>
        <taxon>Lactobacillales</taxon>
        <taxon>Lactobacillaceae</taxon>
        <taxon>Secundilactobacillus</taxon>
    </lineage>
</organism>
<accession>A0A0R1LS85</accession>
<gene>
    <name evidence="4" type="ORF">FD04_GL000369</name>
</gene>
<dbReference type="AlphaFoldDB" id="A0A0R1LS85"/>
<keyword evidence="2" id="KW-0012">Acyltransferase</keyword>
<evidence type="ECO:0000313" key="4">
    <source>
        <dbReference type="EMBL" id="KRK98635.1"/>
    </source>
</evidence>
<evidence type="ECO:0000313" key="5">
    <source>
        <dbReference type="Proteomes" id="UP000051160"/>
    </source>
</evidence>
<dbReference type="InterPro" id="IPR050832">
    <property type="entry name" value="Bact_Acetyltransf"/>
</dbReference>
<dbReference type="Proteomes" id="UP000051160">
    <property type="component" value="Unassembled WGS sequence"/>
</dbReference>
<dbReference type="InterPro" id="IPR016181">
    <property type="entry name" value="Acyl_CoA_acyltransferase"/>
</dbReference>